<dbReference type="EMBL" id="MU150251">
    <property type="protein sequence ID" value="KAF9464881.1"/>
    <property type="molecule type" value="Genomic_DNA"/>
</dbReference>
<name>A0A9P5YBM2_9AGAR</name>
<organism evidence="11 12">
    <name type="scientific">Collybia nuda</name>
    <dbReference type="NCBI Taxonomy" id="64659"/>
    <lineage>
        <taxon>Eukaryota</taxon>
        <taxon>Fungi</taxon>
        <taxon>Dikarya</taxon>
        <taxon>Basidiomycota</taxon>
        <taxon>Agaricomycotina</taxon>
        <taxon>Agaricomycetes</taxon>
        <taxon>Agaricomycetidae</taxon>
        <taxon>Agaricales</taxon>
        <taxon>Tricholomatineae</taxon>
        <taxon>Clitocybaceae</taxon>
        <taxon>Collybia</taxon>
    </lineage>
</organism>
<gene>
    <name evidence="11" type="ORF">BDZ94DRAFT_1296901</name>
</gene>
<comment type="catalytic activity">
    <reaction evidence="7">
        <text>L-threonyl-[protein] + ATP = O-phospho-L-threonyl-[protein] + ADP + H(+)</text>
        <dbReference type="Rhea" id="RHEA:46608"/>
        <dbReference type="Rhea" id="RHEA-COMP:11060"/>
        <dbReference type="Rhea" id="RHEA-COMP:11605"/>
        <dbReference type="ChEBI" id="CHEBI:15378"/>
        <dbReference type="ChEBI" id="CHEBI:30013"/>
        <dbReference type="ChEBI" id="CHEBI:30616"/>
        <dbReference type="ChEBI" id="CHEBI:61977"/>
        <dbReference type="ChEBI" id="CHEBI:456216"/>
        <dbReference type="EC" id="2.7.11.1"/>
    </reaction>
</comment>
<feature type="region of interest" description="Disordered" evidence="9">
    <location>
        <begin position="186"/>
        <end position="282"/>
    </location>
</feature>
<comment type="catalytic activity">
    <reaction evidence="8">
        <text>L-seryl-[protein] + ATP = O-phospho-L-seryl-[protein] + ADP + H(+)</text>
        <dbReference type="Rhea" id="RHEA:17989"/>
        <dbReference type="Rhea" id="RHEA-COMP:9863"/>
        <dbReference type="Rhea" id="RHEA-COMP:11604"/>
        <dbReference type="ChEBI" id="CHEBI:15378"/>
        <dbReference type="ChEBI" id="CHEBI:29999"/>
        <dbReference type="ChEBI" id="CHEBI:30616"/>
        <dbReference type="ChEBI" id="CHEBI:83421"/>
        <dbReference type="ChEBI" id="CHEBI:456216"/>
        <dbReference type="EC" id="2.7.11.1"/>
    </reaction>
</comment>
<evidence type="ECO:0000313" key="12">
    <source>
        <dbReference type="Proteomes" id="UP000807353"/>
    </source>
</evidence>
<keyword evidence="2" id="KW-0723">Serine/threonine-protein kinase</keyword>
<dbReference type="GO" id="GO:0000278">
    <property type="term" value="P:mitotic cell cycle"/>
    <property type="evidence" value="ECO:0007669"/>
    <property type="project" value="TreeGrafter"/>
</dbReference>
<evidence type="ECO:0000256" key="9">
    <source>
        <dbReference type="SAM" id="MobiDB-lite"/>
    </source>
</evidence>
<accession>A0A9P5YBM2</accession>
<evidence type="ECO:0000313" key="11">
    <source>
        <dbReference type="EMBL" id="KAF9464881.1"/>
    </source>
</evidence>
<feature type="region of interest" description="Disordered" evidence="9">
    <location>
        <begin position="472"/>
        <end position="505"/>
    </location>
</feature>
<dbReference type="Gene3D" id="3.30.200.20">
    <property type="entry name" value="Phosphorylase Kinase, domain 1"/>
    <property type="match status" value="1"/>
</dbReference>
<keyword evidence="6" id="KW-0067">ATP-binding</keyword>
<evidence type="ECO:0000256" key="5">
    <source>
        <dbReference type="ARBA" id="ARBA00022777"/>
    </source>
</evidence>
<feature type="region of interest" description="Disordered" evidence="9">
    <location>
        <begin position="334"/>
        <end position="366"/>
    </location>
</feature>
<sequence length="836" mass="93048">MLGSRTKQVYAYGKRNQRIVNISEDRQNAASGIFDDLEPPPQRAPIASKMKKRENIMPTKSKSASPKTIRISKKKRVSPVLSPAKKGTRIAQLIQAEVPEHELPGGRVKPATKVKKDGEIKEEITPPRAPLAFFPLNVPGSPAVSGRPRGSRVTSAKGGPLKLIQPFSPFVDMEIIVMDDKGNTLRKERRVSRTDIESNPINQVVPEQSKQPKSRMQSITTIDSDSDTEAVGPPKSKARPLRRALTIYSEDSDSESQEYLESPPSPRQFKSPTKPRPKSHLMTSTASLRSFVEVVIPPPPYPIRPTINPPSITTYSPLQPPPLEFPRTLPSHYQRMSSPVAKPRQLTPIRGGRGRQPFAPPSPPSPFTGTDFDISFEFEGLTLGSSSLDNTAHLELEIPQYLLPLLGECNQEKQGPIDFSSFIETFPYDPVVQSGDTPLHDSTFRKIGEASYSEVFGIGNVVLKVIPLRDDSMDDSVNPNSRPKMNMRYNENGEEEDGPAPSDAKDVRKEIIVTRAMGDVCDGFVKLLRTYVVRGKYPEVLLQLWDKYNNERGSESVRPDTFLVSQVYAIIVLPNGGPDLEAYKFINPSKMGWRQASSIFWQVAKALAHAEQLVSFEHRDLHWGQILVKNLHVPAAVPLKTLNQNQNSKPRSSRLHMDSRMHGVQATLIDLGLSRMDAGDGDGGEQVHWTPFEDEVFMGEGDYQFDVYRIMKGHNKGVWEDFNPLTNVMWLHYLLLKLLHAKHLKPPVTPRKERATKILSSETPAFTEKDCYNCLLDIEAWLGQCISGLVKPIVKGKARRKAQVVSPIKAVTPNGPACAGEVVAYAVKKGWITATS</sequence>
<dbReference type="OrthoDB" id="5327538at2759"/>
<evidence type="ECO:0000259" key="10">
    <source>
        <dbReference type="SMART" id="SM01331"/>
    </source>
</evidence>
<dbReference type="GO" id="GO:0072354">
    <property type="term" value="F:histone H3T3 kinase activity"/>
    <property type="evidence" value="ECO:0007669"/>
    <property type="project" value="TreeGrafter"/>
</dbReference>
<dbReference type="InterPro" id="IPR024604">
    <property type="entry name" value="GSG2_C"/>
</dbReference>
<dbReference type="Gene3D" id="1.10.510.10">
    <property type="entry name" value="Transferase(Phosphotransferase) domain 1"/>
    <property type="match status" value="1"/>
</dbReference>
<protein>
    <recommendedName>
        <fullName evidence="1">non-specific serine/threonine protein kinase</fullName>
        <ecNumber evidence="1">2.7.11.1</ecNumber>
    </recommendedName>
</protein>
<dbReference type="GO" id="GO:0005524">
    <property type="term" value="F:ATP binding"/>
    <property type="evidence" value="ECO:0007669"/>
    <property type="project" value="UniProtKB-KW"/>
</dbReference>
<keyword evidence="5" id="KW-0418">Kinase</keyword>
<comment type="caution">
    <text evidence="11">The sequence shown here is derived from an EMBL/GenBank/DDBJ whole genome shotgun (WGS) entry which is preliminary data.</text>
</comment>
<keyword evidence="4" id="KW-0547">Nucleotide-binding</keyword>
<dbReference type="Pfam" id="PF12330">
    <property type="entry name" value="Haspin_kinase"/>
    <property type="match status" value="1"/>
</dbReference>
<dbReference type="Proteomes" id="UP000807353">
    <property type="component" value="Unassembled WGS sequence"/>
</dbReference>
<dbReference type="InterPro" id="IPR011009">
    <property type="entry name" value="Kinase-like_dom_sf"/>
</dbReference>
<dbReference type="GO" id="GO:0005634">
    <property type="term" value="C:nucleus"/>
    <property type="evidence" value="ECO:0007669"/>
    <property type="project" value="TreeGrafter"/>
</dbReference>
<proteinExistence type="predicted"/>
<dbReference type="PANTHER" id="PTHR24419:SF18">
    <property type="entry name" value="SERINE_THREONINE-PROTEIN KINASE HASPIN"/>
    <property type="match status" value="1"/>
</dbReference>
<dbReference type="EC" id="2.7.11.1" evidence="1"/>
<evidence type="ECO:0000256" key="1">
    <source>
        <dbReference type="ARBA" id="ARBA00012513"/>
    </source>
</evidence>
<feature type="compositionally biased region" description="Polar residues" evidence="9">
    <location>
        <begin position="197"/>
        <end position="223"/>
    </location>
</feature>
<dbReference type="SMART" id="SM01331">
    <property type="entry name" value="DUF3635"/>
    <property type="match status" value="1"/>
</dbReference>
<evidence type="ECO:0000256" key="3">
    <source>
        <dbReference type="ARBA" id="ARBA00022679"/>
    </source>
</evidence>
<feature type="compositionally biased region" description="Basic and acidic residues" evidence="9">
    <location>
        <begin position="186"/>
        <end position="196"/>
    </location>
</feature>
<keyword evidence="3" id="KW-0808">Transferase</keyword>
<dbReference type="GO" id="GO:0035556">
    <property type="term" value="P:intracellular signal transduction"/>
    <property type="evidence" value="ECO:0007669"/>
    <property type="project" value="TreeGrafter"/>
</dbReference>
<dbReference type="GO" id="GO:0005737">
    <property type="term" value="C:cytoplasm"/>
    <property type="evidence" value="ECO:0007669"/>
    <property type="project" value="TreeGrafter"/>
</dbReference>
<dbReference type="SUPFAM" id="SSF56112">
    <property type="entry name" value="Protein kinase-like (PK-like)"/>
    <property type="match status" value="1"/>
</dbReference>
<feature type="domain" description="Serine/threonine-protein kinase haspin C-terminal" evidence="10">
    <location>
        <begin position="694"/>
        <end position="776"/>
    </location>
</feature>
<reference evidence="11" key="1">
    <citation type="submission" date="2020-11" db="EMBL/GenBank/DDBJ databases">
        <authorList>
            <consortium name="DOE Joint Genome Institute"/>
            <person name="Ahrendt S."/>
            <person name="Riley R."/>
            <person name="Andreopoulos W."/>
            <person name="Labutti K."/>
            <person name="Pangilinan J."/>
            <person name="Ruiz-Duenas F.J."/>
            <person name="Barrasa J.M."/>
            <person name="Sanchez-Garcia M."/>
            <person name="Camarero S."/>
            <person name="Miyauchi S."/>
            <person name="Serrano A."/>
            <person name="Linde D."/>
            <person name="Babiker R."/>
            <person name="Drula E."/>
            <person name="Ayuso-Fernandez I."/>
            <person name="Pacheco R."/>
            <person name="Padilla G."/>
            <person name="Ferreira P."/>
            <person name="Barriuso J."/>
            <person name="Kellner H."/>
            <person name="Castanera R."/>
            <person name="Alfaro M."/>
            <person name="Ramirez L."/>
            <person name="Pisabarro A.G."/>
            <person name="Kuo A."/>
            <person name="Tritt A."/>
            <person name="Lipzen A."/>
            <person name="He G."/>
            <person name="Yan M."/>
            <person name="Ng V."/>
            <person name="Cullen D."/>
            <person name="Martin F."/>
            <person name="Rosso M.-N."/>
            <person name="Henrissat B."/>
            <person name="Hibbett D."/>
            <person name="Martinez A.T."/>
            <person name="Grigoriev I.V."/>
        </authorList>
    </citation>
    <scope>NUCLEOTIDE SEQUENCE</scope>
    <source>
        <strain evidence="11">CBS 247.69</strain>
    </source>
</reference>
<evidence type="ECO:0000256" key="6">
    <source>
        <dbReference type="ARBA" id="ARBA00022840"/>
    </source>
</evidence>
<evidence type="ECO:0000256" key="8">
    <source>
        <dbReference type="ARBA" id="ARBA00048679"/>
    </source>
</evidence>
<dbReference type="AlphaFoldDB" id="A0A9P5YBM2"/>
<feature type="region of interest" description="Disordered" evidence="9">
    <location>
        <begin position="31"/>
        <end position="83"/>
    </location>
</feature>
<dbReference type="PANTHER" id="PTHR24419">
    <property type="entry name" value="INTERLEUKIN-1 RECEPTOR-ASSOCIATED KINASE"/>
    <property type="match status" value="1"/>
</dbReference>
<keyword evidence="12" id="KW-1185">Reference proteome</keyword>
<evidence type="ECO:0000256" key="4">
    <source>
        <dbReference type="ARBA" id="ARBA00022741"/>
    </source>
</evidence>
<evidence type="ECO:0000256" key="7">
    <source>
        <dbReference type="ARBA" id="ARBA00047899"/>
    </source>
</evidence>
<evidence type="ECO:0000256" key="2">
    <source>
        <dbReference type="ARBA" id="ARBA00022527"/>
    </source>
</evidence>